<keyword evidence="2" id="KW-0479">Metal-binding</keyword>
<dbReference type="Pfam" id="PF12831">
    <property type="entry name" value="FAD_oxidored"/>
    <property type="match status" value="1"/>
</dbReference>
<dbReference type="GO" id="GO:0051539">
    <property type="term" value="F:4 iron, 4 sulfur cluster binding"/>
    <property type="evidence" value="ECO:0007669"/>
    <property type="project" value="UniProtKB-KW"/>
</dbReference>
<dbReference type="EMBL" id="RAYQ01000047">
    <property type="protein sequence ID" value="RKI87085.1"/>
    <property type="molecule type" value="Genomic_DNA"/>
</dbReference>
<evidence type="ECO:0000313" key="7">
    <source>
        <dbReference type="Proteomes" id="UP000280696"/>
    </source>
</evidence>
<evidence type="ECO:0000313" key="6">
    <source>
        <dbReference type="EMBL" id="RKI87085.1"/>
    </source>
</evidence>
<accession>A0A3A9AL91</accession>
<comment type="caution">
    <text evidence="6">The sequence shown here is derived from an EMBL/GenBank/DDBJ whole genome shotgun (WGS) entry which is preliminary data.</text>
</comment>
<dbReference type="AlphaFoldDB" id="A0A3A9AL91"/>
<dbReference type="PRINTS" id="PR00420">
    <property type="entry name" value="RNGMNOXGNASE"/>
</dbReference>
<name>A0A3A9AL91_9FIRM</name>
<dbReference type="PANTHER" id="PTHR43498:SF1">
    <property type="entry name" value="COB--COM HETERODISULFIDE REDUCTASE IRON-SULFUR SUBUNIT A"/>
    <property type="match status" value="1"/>
</dbReference>
<dbReference type="InterPro" id="IPR036188">
    <property type="entry name" value="FAD/NAD-bd_sf"/>
</dbReference>
<gene>
    <name evidence="6" type="ORF">D7V94_21620</name>
</gene>
<evidence type="ECO:0000256" key="4">
    <source>
        <dbReference type="ARBA" id="ARBA00023004"/>
    </source>
</evidence>
<dbReference type="InterPro" id="IPR039650">
    <property type="entry name" value="HdrA-like"/>
</dbReference>
<dbReference type="PANTHER" id="PTHR43498">
    <property type="entry name" value="FERREDOXIN:COB-COM HETERODISULFIDE REDUCTASE SUBUNIT A"/>
    <property type="match status" value="1"/>
</dbReference>
<keyword evidence="4" id="KW-0408">Iron</keyword>
<evidence type="ECO:0000256" key="5">
    <source>
        <dbReference type="ARBA" id="ARBA00023014"/>
    </source>
</evidence>
<evidence type="ECO:0000256" key="3">
    <source>
        <dbReference type="ARBA" id="ARBA00023002"/>
    </source>
</evidence>
<protein>
    <submittedName>
        <fullName evidence="6">FAD-dependent oxidoreductase</fullName>
    </submittedName>
</protein>
<evidence type="ECO:0000256" key="1">
    <source>
        <dbReference type="ARBA" id="ARBA00022485"/>
    </source>
</evidence>
<keyword evidence="5" id="KW-0411">Iron-sulfur</keyword>
<dbReference type="SUPFAM" id="SSF51905">
    <property type="entry name" value="FAD/NAD(P)-binding domain"/>
    <property type="match status" value="1"/>
</dbReference>
<dbReference type="OrthoDB" id="9777740at2"/>
<sequence>MPFISMRCFLSLWAAPWLIAHRIEGHIPAQKRMIQRKVEMNLKRITTKDCDVAVIGGGPGGLAAAVCSARMGKKTILVERNGFLGGTATSGLGILGYLDRQGKKALGGFAQELIDRLANYGGAIGHYPCPVHNSITPISPDWFKVVAVEMCQEAGVEILFNNELLDVTVESGRVTGVEVYGKCVHTLISAKVFIDGTGDGDLAYMAGARYVSGQDGTGIMQPCTLMFSIKDYNLEEFLSFAENNPQNFGIKEDYAKGYTPSFFRSSPGHCFIGMDDLIRKAKEAGDFHVPRNQFIYITTPVDGILAINTSRITEIDASDPYQLSRGLEDGYMQVKELMAFMKKYLPGFADAKLAGISPTLGIRETRHFLGVRRLTKDTMYAPEMMQEAVAQSAYNIDIHSGVKDHIDLTPIDKPFGIPYGCLVPESLDGLLLSGRTICVDSQVFASVRVMGPCIEIGEAAGAAAALGIDAGVDMRDVDIKALRSVLRKNGCLF</sequence>
<organism evidence="6 7">
    <name type="scientific">Parablautia intestinalis</name>
    <dbReference type="NCBI Taxonomy" id="2320100"/>
    <lineage>
        <taxon>Bacteria</taxon>
        <taxon>Bacillati</taxon>
        <taxon>Bacillota</taxon>
        <taxon>Clostridia</taxon>
        <taxon>Lachnospirales</taxon>
        <taxon>Lachnospiraceae</taxon>
        <taxon>Parablautia</taxon>
    </lineage>
</organism>
<keyword evidence="1" id="KW-0004">4Fe-4S</keyword>
<dbReference type="Proteomes" id="UP000280696">
    <property type="component" value="Unassembled WGS sequence"/>
</dbReference>
<keyword evidence="3" id="KW-0560">Oxidoreductase</keyword>
<keyword evidence="7" id="KW-1185">Reference proteome</keyword>
<proteinExistence type="predicted"/>
<reference evidence="6 7" key="1">
    <citation type="submission" date="2018-09" db="EMBL/GenBank/DDBJ databases">
        <title>Murine metabolic-syndrome-specific gut microbial biobank.</title>
        <authorList>
            <person name="Liu C."/>
        </authorList>
    </citation>
    <scope>NUCLEOTIDE SEQUENCE [LARGE SCALE GENOMIC DNA]</scope>
    <source>
        <strain evidence="6 7">0.1xD8-82</strain>
    </source>
</reference>
<dbReference type="GO" id="GO:0016491">
    <property type="term" value="F:oxidoreductase activity"/>
    <property type="evidence" value="ECO:0007669"/>
    <property type="project" value="UniProtKB-KW"/>
</dbReference>
<evidence type="ECO:0000256" key="2">
    <source>
        <dbReference type="ARBA" id="ARBA00022723"/>
    </source>
</evidence>
<dbReference type="Gene3D" id="3.50.50.60">
    <property type="entry name" value="FAD/NAD(P)-binding domain"/>
    <property type="match status" value="1"/>
</dbReference>
<dbReference type="GO" id="GO:0046872">
    <property type="term" value="F:metal ion binding"/>
    <property type="evidence" value="ECO:0007669"/>
    <property type="project" value="UniProtKB-KW"/>
</dbReference>